<dbReference type="PANTHER" id="PTHR23098">
    <property type="entry name" value="AGAP001331-PA-RELATED"/>
    <property type="match status" value="1"/>
</dbReference>
<feature type="compositionally biased region" description="Low complexity" evidence="8">
    <location>
        <begin position="267"/>
        <end position="279"/>
    </location>
</feature>
<dbReference type="PANTHER" id="PTHR23098:SF16">
    <property type="entry name" value="REGULATORY PROTEIN ZESTE"/>
    <property type="match status" value="1"/>
</dbReference>
<organism evidence="10 11">
    <name type="scientific">Megaselia scalaris</name>
    <name type="common">Humpbacked fly</name>
    <name type="synonym">Phora scalaris</name>
    <dbReference type="NCBI Taxonomy" id="36166"/>
    <lineage>
        <taxon>Eukaryota</taxon>
        <taxon>Metazoa</taxon>
        <taxon>Ecdysozoa</taxon>
        <taxon>Arthropoda</taxon>
        <taxon>Hexapoda</taxon>
        <taxon>Insecta</taxon>
        <taxon>Pterygota</taxon>
        <taxon>Neoptera</taxon>
        <taxon>Endopterygota</taxon>
        <taxon>Diptera</taxon>
        <taxon>Brachycera</taxon>
        <taxon>Muscomorpha</taxon>
        <taxon>Platypezoidea</taxon>
        <taxon>Phoridae</taxon>
        <taxon>Megaseliini</taxon>
        <taxon>Megaselia</taxon>
    </lineage>
</organism>
<evidence type="ECO:0000313" key="11">
    <source>
        <dbReference type="Proteomes" id="UP000015102"/>
    </source>
</evidence>
<protein>
    <recommendedName>
        <fullName evidence="2">Regulatory protein zeste</fullName>
    </recommendedName>
</protein>
<dbReference type="Pfam" id="PF02944">
    <property type="entry name" value="BESS"/>
    <property type="match status" value="1"/>
</dbReference>
<proteinExistence type="predicted"/>
<keyword evidence="4" id="KW-0238">DNA-binding</keyword>
<reference evidence="10" key="2">
    <citation type="submission" date="2015-06" db="UniProtKB">
        <authorList>
            <consortium name="EnsemblMetazoa"/>
        </authorList>
    </citation>
    <scope>IDENTIFICATION</scope>
</reference>
<dbReference type="GO" id="GO:0005634">
    <property type="term" value="C:nucleus"/>
    <property type="evidence" value="ECO:0007669"/>
    <property type="project" value="UniProtKB-SubCell"/>
</dbReference>
<comment type="subunit">
    <text evidence="1">Self-associates forming complexes of several hundred monomers.</text>
</comment>
<reference evidence="11" key="1">
    <citation type="submission" date="2013-02" db="EMBL/GenBank/DDBJ databases">
        <authorList>
            <person name="Hughes D."/>
        </authorList>
    </citation>
    <scope>NUCLEOTIDE SEQUENCE</scope>
    <source>
        <strain>Durham</strain>
        <strain evidence="11">NC isolate 2 -- Noor lab</strain>
    </source>
</reference>
<evidence type="ECO:0000256" key="3">
    <source>
        <dbReference type="ARBA" id="ARBA00023015"/>
    </source>
</evidence>
<evidence type="ECO:0000259" key="9">
    <source>
        <dbReference type="PROSITE" id="PS51031"/>
    </source>
</evidence>
<feature type="compositionally biased region" description="Polar residues" evidence="8">
    <location>
        <begin position="133"/>
        <end position="142"/>
    </location>
</feature>
<name>T1GMT8_MEGSC</name>
<dbReference type="InterPro" id="IPR004210">
    <property type="entry name" value="BESS_motif"/>
</dbReference>
<evidence type="ECO:0000256" key="2">
    <source>
        <dbReference type="ARBA" id="ARBA00016807"/>
    </source>
</evidence>
<evidence type="ECO:0000256" key="7">
    <source>
        <dbReference type="PROSITE-ProRule" id="PRU00371"/>
    </source>
</evidence>
<dbReference type="STRING" id="36166.T1GMT8"/>
<evidence type="ECO:0000256" key="1">
    <source>
        <dbReference type="ARBA" id="ARBA00011764"/>
    </source>
</evidence>
<sequence length="395" mass="45276">MDRVTKSQKKLLISLLKEVKYIEGKKEREHYWIKIQDSLNKIGPKKTIIQWKKCWRDMRLSTRKKLAEIKRSQNTSPPPGIEITQEDNDIIDIVGQEYFYDELGEIKTEPSSSFMPQFEYTPENLCDTILSINSSQSGQQPHPASAHHKDSVNAHHHPQDQDLPHSSENNIFNFTSPTSSVSSSSHLKRSLGHTPSEPFEDKILKLMQDTASYCSRKRANRQPDVDKLFLLSLSDDLKKIPEEYKLDVKSELIQVLKKWQNKPIPPHYHQQQQTQQQHHSGGAQTSRTTNNKVNKKVKHETYNPQQPQQSPIVEKTSSTSATSHQHQQQQQPQQNHQHKEPQATILPPTHHTLSHTQAISQGILFTTSMPQHPTLLTQVYGSAPSPINRTYENVG</sequence>
<evidence type="ECO:0000256" key="6">
    <source>
        <dbReference type="ARBA" id="ARBA00025466"/>
    </source>
</evidence>
<comment type="subcellular location">
    <subcellularLocation>
        <location evidence="7">Nucleus</location>
    </subcellularLocation>
</comment>
<evidence type="ECO:0000256" key="8">
    <source>
        <dbReference type="SAM" id="MobiDB-lite"/>
    </source>
</evidence>
<feature type="region of interest" description="Disordered" evidence="8">
    <location>
        <begin position="263"/>
        <end position="341"/>
    </location>
</feature>
<dbReference type="PROSITE" id="PS51031">
    <property type="entry name" value="BESS"/>
    <property type="match status" value="1"/>
</dbReference>
<feature type="compositionally biased region" description="Low complexity" evidence="8">
    <location>
        <begin position="324"/>
        <end position="335"/>
    </location>
</feature>
<feature type="compositionally biased region" description="Basic and acidic residues" evidence="8">
    <location>
        <begin position="147"/>
        <end position="165"/>
    </location>
</feature>
<dbReference type="HOGENOM" id="CLU_698872_0_0_1"/>
<keyword evidence="7" id="KW-0539">Nucleus</keyword>
<evidence type="ECO:0000256" key="4">
    <source>
        <dbReference type="ARBA" id="ARBA00023125"/>
    </source>
</evidence>
<comment type="function">
    <text evidence="6">Involved in transvection phenomena (= synapsis-dependent gene expression), where the synaptic pairing of chromosomes carrying genes with which zeste interacts influences the expression of these genes. Zeste binds to DNA and stimulates transcription from a nearby promoter.</text>
</comment>
<dbReference type="GO" id="GO:0003677">
    <property type="term" value="F:DNA binding"/>
    <property type="evidence" value="ECO:0007669"/>
    <property type="project" value="UniProtKB-KW"/>
</dbReference>
<keyword evidence="3" id="KW-0805">Transcription regulation</keyword>
<dbReference type="InterPro" id="IPR028002">
    <property type="entry name" value="Myb_DNA-bind_5"/>
</dbReference>
<accession>T1GMT8</accession>
<feature type="compositionally biased region" description="Polar residues" evidence="8">
    <location>
        <begin position="166"/>
        <end position="175"/>
    </location>
</feature>
<dbReference type="EMBL" id="CAQQ02392190">
    <property type="status" value="NOT_ANNOTATED_CDS"/>
    <property type="molecule type" value="Genomic_DNA"/>
</dbReference>
<feature type="compositionally biased region" description="Low complexity" evidence="8">
    <location>
        <begin position="176"/>
        <end position="185"/>
    </location>
</feature>
<evidence type="ECO:0000256" key="5">
    <source>
        <dbReference type="ARBA" id="ARBA00023163"/>
    </source>
</evidence>
<keyword evidence="5" id="KW-0804">Transcription</keyword>
<dbReference type="EnsemblMetazoa" id="MESCA004871-RA">
    <property type="protein sequence ID" value="MESCA004871-PA"/>
    <property type="gene ID" value="MESCA004871"/>
</dbReference>
<dbReference type="Pfam" id="PF13873">
    <property type="entry name" value="Myb_DNA-bind_5"/>
    <property type="match status" value="1"/>
</dbReference>
<evidence type="ECO:0000313" key="10">
    <source>
        <dbReference type="EnsemblMetazoa" id="MESCA004871-PA"/>
    </source>
</evidence>
<feature type="domain" description="BESS" evidence="9">
    <location>
        <begin position="223"/>
        <end position="262"/>
    </location>
</feature>
<dbReference type="Proteomes" id="UP000015102">
    <property type="component" value="Unassembled WGS sequence"/>
</dbReference>
<dbReference type="AlphaFoldDB" id="T1GMT8"/>
<keyword evidence="11" id="KW-1185">Reference proteome</keyword>
<feature type="region of interest" description="Disordered" evidence="8">
    <location>
        <begin position="133"/>
        <end position="197"/>
    </location>
</feature>
<feature type="compositionally biased region" description="Polar residues" evidence="8">
    <location>
        <begin position="302"/>
        <end position="323"/>
    </location>
</feature>